<dbReference type="EMBL" id="CP048049">
    <property type="protein sequence ID" value="QIS45648.1"/>
    <property type="molecule type" value="Genomic_DNA"/>
</dbReference>
<dbReference type="PROSITE" id="PS51186">
    <property type="entry name" value="GNAT"/>
    <property type="match status" value="1"/>
</dbReference>
<dbReference type="AlphaFoldDB" id="A0AAE6XRJ1"/>
<dbReference type="SUPFAM" id="SSF55729">
    <property type="entry name" value="Acyl-CoA N-acyltransferases (Nat)"/>
    <property type="match status" value="1"/>
</dbReference>
<keyword evidence="3" id="KW-1185">Reference proteome</keyword>
<protein>
    <submittedName>
        <fullName evidence="2">N-acetyltransferase</fullName>
    </submittedName>
</protein>
<feature type="domain" description="N-acetyltransferase" evidence="1">
    <location>
        <begin position="55"/>
        <end position="203"/>
    </location>
</feature>
<evidence type="ECO:0000259" key="1">
    <source>
        <dbReference type="PROSITE" id="PS51186"/>
    </source>
</evidence>
<reference evidence="2 3" key="1">
    <citation type="journal article" date="2020" name="Mol. Plant Pathol.">
        <title>Plasmid composition and the chpG gene determine the virulence level of Clavibacter capsici natural isolates in pepper.</title>
        <authorList>
            <person name="Hwang I.S."/>
            <person name="Lee H.M."/>
            <person name="Oh E.J."/>
            <person name="Lee S."/>
            <person name="Heu S."/>
            <person name="Oh C.S."/>
        </authorList>
    </citation>
    <scope>NUCLEOTIDE SEQUENCE [LARGE SCALE GENOMIC DNA]</scope>
    <source>
        <strain evidence="2 3">1101</strain>
    </source>
</reference>
<proteinExistence type="predicted"/>
<name>A0AAE6XRJ1_9MICO</name>
<evidence type="ECO:0000313" key="3">
    <source>
        <dbReference type="Proteomes" id="UP000503164"/>
    </source>
</evidence>
<dbReference type="InterPro" id="IPR016181">
    <property type="entry name" value="Acyl_CoA_acyltransferase"/>
</dbReference>
<sequence length="214" mass="22378">MSPDPVILRSDDARLAGLLSDGWVVSARSWGAQLDARRVDEADLRARVAGIAPGLRIRELGSDDRDRILELDAATIDDYPGGPATRHAPFTPGTTLAGTPARRAFGALDADGRLVALTVLDVDVPGARAETDVTVVAPAHRSQGLGRAVKAASVLALRDAGIETFRTGGSRENAAIIAAGTALGYRIDEGWVTLDAPEAADDRAGGRRTSADHR</sequence>
<dbReference type="InterPro" id="IPR000182">
    <property type="entry name" value="GNAT_dom"/>
</dbReference>
<gene>
    <name evidence="2" type="ORF">GW570_11405</name>
</gene>
<dbReference type="RefSeq" id="WP_053775791.1">
    <property type="nucleotide sequence ID" value="NZ_CP012573.1"/>
</dbReference>
<organism evidence="2 3">
    <name type="scientific">Clavibacter capsici</name>
    <dbReference type="NCBI Taxonomy" id="1874630"/>
    <lineage>
        <taxon>Bacteria</taxon>
        <taxon>Bacillati</taxon>
        <taxon>Actinomycetota</taxon>
        <taxon>Actinomycetes</taxon>
        <taxon>Micrococcales</taxon>
        <taxon>Microbacteriaceae</taxon>
        <taxon>Clavibacter</taxon>
    </lineage>
</organism>
<accession>A0AAE6XRJ1</accession>
<dbReference type="KEGG" id="ccap:AES38_11415"/>
<dbReference type="Gene3D" id="3.40.630.30">
    <property type="match status" value="1"/>
</dbReference>
<dbReference type="GO" id="GO:0016747">
    <property type="term" value="F:acyltransferase activity, transferring groups other than amino-acyl groups"/>
    <property type="evidence" value="ECO:0007669"/>
    <property type="project" value="InterPro"/>
</dbReference>
<dbReference type="Proteomes" id="UP000503164">
    <property type="component" value="Chromosome"/>
</dbReference>
<evidence type="ECO:0000313" key="2">
    <source>
        <dbReference type="EMBL" id="QIS45648.1"/>
    </source>
</evidence>